<dbReference type="EMBL" id="JAGFBM010000009">
    <property type="protein sequence ID" value="MBO3086067.1"/>
    <property type="molecule type" value="Genomic_DNA"/>
</dbReference>
<dbReference type="Proteomes" id="UP000678317">
    <property type="component" value="Unassembled WGS sequence"/>
</dbReference>
<dbReference type="InterPro" id="IPR032808">
    <property type="entry name" value="DoxX"/>
</dbReference>
<proteinExistence type="predicted"/>
<feature type="transmembrane region" description="Helical" evidence="5">
    <location>
        <begin position="85"/>
        <end position="106"/>
    </location>
</feature>
<reference evidence="6 7" key="1">
    <citation type="submission" date="2021-03" db="EMBL/GenBank/DDBJ databases">
        <title>novel species in genus Cellulomonas.</title>
        <authorList>
            <person name="Zhang G."/>
        </authorList>
    </citation>
    <scope>NUCLEOTIDE SEQUENCE [LARGE SCALE GENOMIC DNA]</scope>
    <source>
        <strain evidence="7">zg-ZUI188</strain>
    </source>
</reference>
<keyword evidence="3 5" id="KW-1133">Transmembrane helix</keyword>
<evidence type="ECO:0000256" key="5">
    <source>
        <dbReference type="SAM" id="Phobius"/>
    </source>
</evidence>
<sequence length="158" mass="16721">MLRGDVVAAPPTRRSGVLRTVGRLWLGATLALAGTSHLTVAREEFQAQVPTWFPADPDAVVVVSGVMEIALGAALLAAPGRRRAAVGWVVAGFFVAIFPGNISQLVTRTDAFGLESDTARAVRLLGQPLLVLWALWSTGAWRSLRSALAADPVVALER</sequence>
<feature type="transmembrane region" description="Helical" evidence="5">
    <location>
        <begin position="21"/>
        <end position="39"/>
    </location>
</feature>
<accession>A0ABS3SJZ2</accession>
<evidence type="ECO:0008006" key="8">
    <source>
        <dbReference type="Google" id="ProtNLM"/>
    </source>
</evidence>
<dbReference type="Pfam" id="PF07681">
    <property type="entry name" value="DoxX"/>
    <property type="match status" value="1"/>
</dbReference>
<gene>
    <name evidence="6" type="ORF">J4035_15600</name>
</gene>
<evidence type="ECO:0000256" key="3">
    <source>
        <dbReference type="ARBA" id="ARBA00022989"/>
    </source>
</evidence>
<keyword evidence="4 5" id="KW-0472">Membrane</keyword>
<dbReference type="PANTHER" id="PTHR36974">
    <property type="entry name" value="MEMBRANE PROTEIN-RELATED"/>
    <property type="match status" value="1"/>
</dbReference>
<organism evidence="6 7">
    <name type="scientific">Cellulomonas fengjieae</name>
    <dbReference type="NCBI Taxonomy" id="2819978"/>
    <lineage>
        <taxon>Bacteria</taxon>
        <taxon>Bacillati</taxon>
        <taxon>Actinomycetota</taxon>
        <taxon>Actinomycetes</taxon>
        <taxon>Micrococcales</taxon>
        <taxon>Cellulomonadaceae</taxon>
        <taxon>Cellulomonas</taxon>
    </lineage>
</organism>
<evidence type="ECO:0000256" key="4">
    <source>
        <dbReference type="ARBA" id="ARBA00023136"/>
    </source>
</evidence>
<feature type="transmembrane region" description="Helical" evidence="5">
    <location>
        <begin position="59"/>
        <end position="78"/>
    </location>
</feature>
<evidence type="ECO:0000256" key="2">
    <source>
        <dbReference type="ARBA" id="ARBA00022692"/>
    </source>
</evidence>
<evidence type="ECO:0000313" key="7">
    <source>
        <dbReference type="Proteomes" id="UP000678317"/>
    </source>
</evidence>
<name>A0ABS3SJZ2_9CELL</name>
<keyword evidence="7" id="KW-1185">Reference proteome</keyword>
<comment type="caution">
    <text evidence="6">The sequence shown here is derived from an EMBL/GenBank/DDBJ whole genome shotgun (WGS) entry which is preliminary data.</text>
</comment>
<keyword evidence="2 5" id="KW-0812">Transmembrane</keyword>
<protein>
    <recommendedName>
        <fullName evidence="8">DoxX family membrane protein</fullName>
    </recommendedName>
</protein>
<dbReference type="PANTHER" id="PTHR36974:SF1">
    <property type="entry name" value="DOXX FAMILY MEMBRANE PROTEIN"/>
    <property type="match status" value="1"/>
</dbReference>
<comment type="subcellular location">
    <subcellularLocation>
        <location evidence="1">Membrane</location>
        <topology evidence="1">Multi-pass membrane protein</topology>
    </subcellularLocation>
</comment>
<evidence type="ECO:0000256" key="1">
    <source>
        <dbReference type="ARBA" id="ARBA00004141"/>
    </source>
</evidence>
<evidence type="ECO:0000313" key="6">
    <source>
        <dbReference type="EMBL" id="MBO3086067.1"/>
    </source>
</evidence>